<dbReference type="InterPro" id="IPR032675">
    <property type="entry name" value="LRR_dom_sf"/>
</dbReference>
<comment type="caution">
    <text evidence="12">The sequence shown here is derived from an EMBL/GenBank/DDBJ whole genome shotgun (WGS) entry which is preliminary data.</text>
</comment>
<feature type="region of interest" description="Disordered" evidence="9">
    <location>
        <begin position="1"/>
        <end position="98"/>
    </location>
</feature>
<dbReference type="Gene3D" id="1.10.8.10">
    <property type="entry name" value="DNA helicase RuvA subunit, C-terminal domain"/>
    <property type="match status" value="1"/>
</dbReference>
<keyword evidence="4" id="KW-0433">Leucine-rich repeat</keyword>
<dbReference type="InterPro" id="IPR002075">
    <property type="entry name" value="NTF2_dom"/>
</dbReference>
<evidence type="ECO:0000256" key="4">
    <source>
        <dbReference type="ARBA" id="ARBA00022614"/>
    </source>
</evidence>
<dbReference type="Pfam" id="PF03943">
    <property type="entry name" value="TAP_C"/>
    <property type="match status" value="1"/>
</dbReference>
<dbReference type="Gene3D" id="3.80.10.10">
    <property type="entry name" value="Ribonuclease Inhibitor"/>
    <property type="match status" value="1"/>
</dbReference>
<dbReference type="AlphaFoldDB" id="A0A420IP87"/>
<evidence type="ECO:0000256" key="2">
    <source>
        <dbReference type="ARBA" id="ARBA00009285"/>
    </source>
</evidence>
<dbReference type="GO" id="GO:0003723">
    <property type="term" value="F:RNA binding"/>
    <property type="evidence" value="ECO:0007669"/>
    <property type="project" value="TreeGrafter"/>
</dbReference>
<evidence type="ECO:0000256" key="8">
    <source>
        <dbReference type="SAM" id="Coils"/>
    </source>
</evidence>
<proteinExistence type="inferred from homology"/>
<dbReference type="SUPFAM" id="SSF54427">
    <property type="entry name" value="NTF2-like"/>
    <property type="match status" value="1"/>
</dbReference>
<dbReference type="PANTHER" id="PTHR10662:SF22">
    <property type="entry name" value="NUCLEAR RNA EXPORT FACTOR 1"/>
    <property type="match status" value="1"/>
</dbReference>
<dbReference type="OrthoDB" id="25872at2759"/>
<dbReference type="PROSITE" id="PS51281">
    <property type="entry name" value="TAP_C"/>
    <property type="match status" value="1"/>
</dbReference>
<dbReference type="InterPro" id="IPR009060">
    <property type="entry name" value="UBA-like_sf"/>
</dbReference>
<comment type="similarity">
    <text evidence="2">Belongs to the NXF family.</text>
</comment>
<dbReference type="PANTHER" id="PTHR10662">
    <property type="entry name" value="NUCLEAR RNA EXPORT FACTOR"/>
    <property type="match status" value="1"/>
</dbReference>
<keyword evidence="6" id="KW-0509">mRNA transport</keyword>
<dbReference type="PROSITE" id="PS51450">
    <property type="entry name" value="LRR"/>
    <property type="match status" value="1"/>
</dbReference>
<dbReference type="Gene3D" id="3.10.450.50">
    <property type="match status" value="1"/>
</dbReference>
<feature type="domain" description="TAP-C" evidence="11">
    <location>
        <begin position="618"/>
        <end position="673"/>
    </location>
</feature>
<dbReference type="InterPro" id="IPR030217">
    <property type="entry name" value="NXF_fam"/>
</dbReference>
<keyword evidence="7" id="KW-0539">Nucleus</keyword>
<evidence type="ECO:0000313" key="12">
    <source>
        <dbReference type="EMBL" id="RKF76368.1"/>
    </source>
</evidence>
<dbReference type="InterPro" id="IPR018222">
    <property type="entry name" value="Nuclear_transport_factor_2_euk"/>
</dbReference>
<accession>A0A420IP87</accession>
<evidence type="ECO:0000256" key="3">
    <source>
        <dbReference type="ARBA" id="ARBA00022448"/>
    </source>
</evidence>
<dbReference type="CDD" id="cd14342">
    <property type="entry name" value="UBA_TAP-C"/>
    <property type="match status" value="1"/>
</dbReference>
<dbReference type="SMART" id="SM00804">
    <property type="entry name" value="TAP_C"/>
    <property type="match status" value="1"/>
</dbReference>
<evidence type="ECO:0000256" key="1">
    <source>
        <dbReference type="ARBA" id="ARBA00004123"/>
    </source>
</evidence>
<evidence type="ECO:0000259" key="11">
    <source>
        <dbReference type="PROSITE" id="PS51281"/>
    </source>
</evidence>
<evidence type="ECO:0000256" key="5">
    <source>
        <dbReference type="ARBA" id="ARBA00022737"/>
    </source>
</evidence>
<evidence type="ECO:0000256" key="6">
    <source>
        <dbReference type="ARBA" id="ARBA00022816"/>
    </source>
</evidence>
<evidence type="ECO:0000256" key="9">
    <source>
        <dbReference type="SAM" id="MobiDB-lite"/>
    </source>
</evidence>
<gene>
    <name evidence="12" type="ORF">GcC1_072019</name>
</gene>
<keyword evidence="3" id="KW-0813">Transport</keyword>
<dbReference type="SUPFAM" id="SSF46934">
    <property type="entry name" value="UBA-like"/>
    <property type="match status" value="1"/>
</dbReference>
<dbReference type="Pfam" id="PF22602">
    <property type="entry name" value="NXF_NTF2"/>
    <property type="match status" value="1"/>
</dbReference>
<reference evidence="12 13" key="1">
    <citation type="journal article" date="2018" name="BMC Genomics">
        <title>Comparative genome analyses reveal sequence features reflecting distinct modes of host-adaptation between dicot and monocot powdery mildew.</title>
        <authorList>
            <person name="Wu Y."/>
            <person name="Ma X."/>
            <person name="Pan Z."/>
            <person name="Kale S.D."/>
            <person name="Song Y."/>
            <person name="King H."/>
            <person name="Zhang Q."/>
            <person name="Presley C."/>
            <person name="Deng X."/>
            <person name="Wei C.I."/>
            <person name="Xiao S."/>
        </authorList>
    </citation>
    <scope>NUCLEOTIDE SEQUENCE [LARGE SCALE GENOMIC DNA]</scope>
    <source>
        <strain evidence="12">UCSC1</strain>
    </source>
</reference>
<comment type="subcellular location">
    <subcellularLocation>
        <location evidence="1">Nucleus</location>
    </subcellularLocation>
</comment>
<keyword evidence="8" id="KW-0175">Coiled coil</keyword>
<dbReference type="GO" id="GO:0005634">
    <property type="term" value="C:nucleus"/>
    <property type="evidence" value="ECO:0007669"/>
    <property type="project" value="UniProtKB-SubCell"/>
</dbReference>
<sequence>MLKGRINSSRGSRNSALHSRGITRGGIKKNRNCAARLDKDGDLVMDPSISGSKISANENKTRSGKGLNELQGSSRSTGSARWKGSNRPSKSGTRRSQQAIIRGIRAQQVTELETLEVVGLSTSKASLDPDGGLESLIGFLERKAGGLDSRLNKAVKIKKSSRVGDSVFITASKQDVAQILKLDKFQFAGVALSIKPCDPVLKCLGNENEGISAEARNLKEELREFLATRYNVELKLLDLSRLGTDPKLQGMGLFKEGVKTAGKLFPAIMAICDGLFKTRKDKQDAITSIALTDNSLSTINHISSLSQTFPDIKNLDLSRNDISDLKAIDAWRWKFRSLEILLLKNNPIESQILNLKTELMKRYPRLHTLNDIRVRSPEEIAAIVSAAENAKTPIPVAGPFFRDVDQVGEAFIRHFIPLYDTDRASLAAGAYDAESTFSLSINMLSPRGSDINIPNPSWTDYVKYSRNLDKVTHLPARMNRQFTGTQSIQAVWASLPETKHPDIDLENDRYLFEGHELPCVPDPTGQSPMGVTGMIINMHGEFKEPQNSTSETITLRSFSRTFILGPGPPGGPVIRVISDLLVLRPWAPLAQPTTTFISNTPYQEKSIPAQNGVNSVEQQQEIIARQFMEHTGMTLQYCLLCLQQAEWDAQRANEMFNQTKASYENIKLLLIKLTEQRQAYHLMPSSLPEHYNKCKYKNIQ</sequence>
<evidence type="ECO:0000256" key="7">
    <source>
        <dbReference type="ARBA" id="ARBA00023242"/>
    </source>
</evidence>
<protein>
    <submittedName>
        <fullName evidence="12">mRNA export factor mex67</fullName>
    </submittedName>
</protein>
<feature type="coiled-coil region" evidence="8">
    <location>
        <begin position="201"/>
        <end position="228"/>
    </location>
</feature>
<dbReference type="InterPro" id="IPR001611">
    <property type="entry name" value="Leu-rich_rpt"/>
</dbReference>
<dbReference type="SUPFAM" id="SSF52058">
    <property type="entry name" value="L domain-like"/>
    <property type="match status" value="1"/>
</dbReference>
<evidence type="ECO:0000313" key="13">
    <source>
        <dbReference type="Proteomes" id="UP000285405"/>
    </source>
</evidence>
<feature type="compositionally biased region" description="Low complexity" evidence="9">
    <location>
        <begin position="1"/>
        <end position="15"/>
    </location>
</feature>
<organism evidence="12 13">
    <name type="scientific">Golovinomyces cichoracearum</name>
    <dbReference type="NCBI Taxonomy" id="62708"/>
    <lineage>
        <taxon>Eukaryota</taxon>
        <taxon>Fungi</taxon>
        <taxon>Dikarya</taxon>
        <taxon>Ascomycota</taxon>
        <taxon>Pezizomycotina</taxon>
        <taxon>Leotiomycetes</taxon>
        <taxon>Erysiphales</taxon>
        <taxon>Erysiphaceae</taxon>
        <taxon>Golovinomyces</taxon>
    </lineage>
</organism>
<dbReference type="EMBL" id="MCBR01007228">
    <property type="protein sequence ID" value="RKF76368.1"/>
    <property type="molecule type" value="Genomic_DNA"/>
</dbReference>
<keyword evidence="5" id="KW-0677">Repeat</keyword>
<feature type="compositionally biased region" description="Polar residues" evidence="9">
    <location>
        <begin position="70"/>
        <end position="79"/>
    </location>
</feature>
<feature type="domain" description="NTF2" evidence="10">
    <location>
        <begin position="407"/>
        <end position="583"/>
    </location>
</feature>
<dbReference type="Proteomes" id="UP000285405">
    <property type="component" value="Unassembled WGS sequence"/>
</dbReference>
<name>A0A420IP87_9PEZI</name>
<dbReference type="FunFam" id="3.10.450.50:FF:000013">
    <property type="entry name" value="mRNA export factor mex67"/>
    <property type="match status" value="1"/>
</dbReference>
<evidence type="ECO:0000259" key="10">
    <source>
        <dbReference type="PROSITE" id="PS50177"/>
    </source>
</evidence>
<dbReference type="GO" id="GO:0016973">
    <property type="term" value="P:poly(A)+ mRNA export from nucleus"/>
    <property type="evidence" value="ECO:0007669"/>
    <property type="project" value="TreeGrafter"/>
</dbReference>
<dbReference type="InterPro" id="IPR032710">
    <property type="entry name" value="NTF2-like_dom_sf"/>
</dbReference>
<dbReference type="InterPro" id="IPR005637">
    <property type="entry name" value="TAP_C_dom"/>
</dbReference>
<dbReference type="PROSITE" id="PS50177">
    <property type="entry name" value="NTF2_DOMAIN"/>
    <property type="match status" value="1"/>
</dbReference>
<feature type="compositionally biased region" description="Polar residues" evidence="9">
    <location>
        <begin position="49"/>
        <end position="58"/>
    </location>
</feature>